<dbReference type="InterPro" id="IPR011050">
    <property type="entry name" value="Pectin_lyase_fold/virulence"/>
</dbReference>
<accession>A0A560JKY6</accession>
<keyword evidence="5" id="KW-1133">Transmembrane helix</keyword>
<dbReference type="RefSeq" id="WP_145611912.1">
    <property type="nucleotide sequence ID" value="NZ_VITV01000006.1"/>
</dbReference>
<feature type="region of interest" description="Disordered" evidence="4">
    <location>
        <begin position="1"/>
        <end position="25"/>
    </location>
</feature>
<gene>
    <name evidence="7" type="ORF">FBZ87_10685</name>
</gene>
<dbReference type="InterPro" id="IPR050909">
    <property type="entry name" value="Bact_Autotransporter_VF"/>
</dbReference>
<evidence type="ECO:0000256" key="2">
    <source>
        <dbReference type="ARBA" id="ARBA00022525"/>
    </source>
</evidence>
<dbReference type="SMART" id="SM00912">
    <property type="entry name" value="Haemagg_act"/>
    <property type="match status" value="1"/>
</dbReference>
<evidence type="ECO:0000313" key="8">
    <source>
        <dbReference type="Proteomes" id="UP000320516"/>
    </source>
</evidence>
<comment type="subcellular location">
    <subcellularLocation>
        <location evidence="1">Secreted</location>
    </subcellularLocation>
</comment>
<dbReference type="Gene3D" id="2.160.20.10">
    <property type="entry name" value="Single-stranded right-handed beta-helix, Pectin lyase-like"/>
    <property type="match status" value="1"/>
</dbReference>
<evidence type="ECO:0000259" key="6">
    <source>
        <dbReference type="SMART" id="SM00912"/>
    </source>
</evidence>
<comment type="caution">
    <text evidence="7">The sequence shown here is derived from an EMBL/GenBank/DDBJ whole genome shotgun (WGS) entry which is preliminary data.</text>
</comment>
<feature type="region of interest" description="Disordered" evidence="4">
    <location>
        <begin position="7498"/>
        <end position="7531"/>
    </location>
</feature>
<reference evidence="7 8" key="1">
    <citation type="submission" date="2019-06" db="EMBL/GenBank/DDBJ databases">
        <title>Genomic Encyclopedia of Type Strains, Phase IV (KMG-V): Genome sequencing to study the core and pangenomes of soil and plant-associated prokaryotes.</title>
        <authorList>
            <person name="Whitman W."/>
        </authorList>
    </citation>
    <scope>NUCLEOTIDE SEQUENCE [LARGE SCALE GENOMIC DNA]</scope>
    <source>
        <strain evidence="7 8">BR 12005</strain>
    </source>
</reference>
<dbReference type="SMART" id="SM00710">
    <property type="entry name" value="PbH1"/>
    <property type="match status" value="15"/>
</dbReference>
<dbReference type="InterPro" id="IPR008638">
    <property type="entry name" value="FhaB/CdiA-like_TPS"/>
</dbReference>
<organism evidence="7 8">
    <name type="scientific">Nitrospirillum amazonense</name>
    <dbReference type="NCBI Taxonomy" id="28077"/>
    <lineage>
        <taxon>Bacteria</taxon>
        <taxon>Pseudomonadati</taxon>
        <taxon>Pseudomonadota</taxon>
        <taxon>Alphaproteobacteria</taxon>
        <taxon>Rhodospirillales</taxon>
        <taxon>Azospirillaceae</taxon>
        <taxon>Nitrospirillum</taxon>
    </lineage>
</organism>
<evidence type="ECO:0000256" key="3">
    <source>
        <dbReference type="ARBA" id="ARBA00022729"/>
    </source>
</evidence>
<dbReference type="SUPFAM" id="SSF51126">
    <property type="entry name" value="Pectin lyase-like"/>
    <property type="match status" value="1"/>
</dbReference>
<evidence type="ECO:0000256" key="1">
    <source>
        <dbReference type="ARBA" id="ARBA00004613"/>
    </source>
</evidence>
<keyword evidence="2" id="KW-0964">Secreted</keyword>
<feature type="transmembrane region" description="Helical" evidence="5">
    <location>
        <begin position="64"/>
        <end position="83"/>
    </location>
</feature>
<dbReference type="NCBIfam" id="TIGR01901">
    <property type="entry name" value="adhes_NPXG"/>
    <property type="match status" value="1"/>
</dbReference>
<dbReference type="EMBL" id="VITV01000006">
    <property type="protein sequence ID" value="TWB71841.1"/>
    <property type="molecule type" value="Genomic_DNA"/>
</dbReference>
<evidence type="ECO:0000256" key="4">
    <source>
        <dbReference type="SAM" id="MobiDB-lite"/>
    </source>
</evidence>
<dbReference type="InterPro" id="IPR006626">
    <property type="entry name" value="PbH1"/>
</dbReference>
<dbReference type="PANTHER" id="PTHR12338:SF8">
    <property type="entry name" value="HEME_HEMOPEXIN-BINDING PROTEIN"/>
    <property type="match status" value="1"/>
</dbReference>
<evidence type="ECO:0000313" key="7">
    <source>
        <dbReference type="EMBL" id="TWB71841.1"/>
    </source>
</evidence>
<dbReference type="PANTHER" id="PTHR12338">
    <property type="entry name" value="AUTOTRANSPORTER"/>
    <property type="match status" value="1"/>
</dbReference>
<name>A0A560JKY6_9PROT</name>
<keyword evidence="5" id="KW-0472">Membrane</keyword>
<protein>
    <recommendedName>
        <fullName evidence="6">Filamentous haemagglutinin FhaB/tRNA nuclease CdiA-like TPS domain-containing protein</fullName>
    </recommendedName>
</protein>
<sequence>MNHGSFFRPRSGANRPGTQQSQALPGMKRFRADLRGALMASVAGLAAPTPKMANRRNRRAGRTAIFFGTTLGAYIVSSLLSAAHANPTGGTVTVGQAVIDASKPNTLTITQGTDKAAINWQSFSIGAGEKVDFLQPSSSSVILNRVIGNDPSSIFGQLTANGTVMLVNPNGVIFGAGSRVDVGSLVATTANISDADFLAGRYAFNQASANPNAAIVNAGDITIKDSGLAALVAPSVRNSGVIHARLGRVALGGAQTFTLDFQGDGLLSFDASSAVTALPHNADGTPAQALVVNSGQIAAEGGTIELSARAVKGVIDHVINTDGVLVATSVSAKNGKIVLSGGDSGTVAVNGTLNASGKDAGQTGGTVIATGTDVAVATGAVVDASGDAGGGHIAIGSDGTGTTLDTAKSLSQSVSLAAGATVNADAVTSGNGGRVSLLSQDSTLFSGTISAKGGALGGDGGFAEVSSHNGVALAGDVSLQAPKGKTGTLLLDPTTLTITSGTSGSGSQDSAISGGTLASTASDVGLNTVSSGKIVALTATSDVVLQASGLITVGNLGTVNLGSGHSLTLQSTATGGITFTSPSTTEIVASGGGNITLQSLGIGSTITNVAKLTSDTGVITITANGNITLANTITGGGVGITSVVGSITNVGATNLITGSGSGVILSAQGGSIGTPTSTISTHTQGLGLETGGSLYVTNDQTLLVLALSATHAHPGVINTYQLTSPGLTFDATDTGSLNLNTLQQSSTLYAQVSTDHDAIVGNVNVTSSGAFSLTSTGGNILAGAGNTGATPITAGSVQLTAQGTTGLNGAVGSSASPLQTDTATLRVSAGSGGIYVGNGGALALQSAVASGTVSVATAGTLTVGTVTGNTVTLTSTGGAILDDSIATTSISANNLNLSASTGVGTHGGPLTSNAATVQATTNTGGVFLNLTNPVVTTLANVSAGAGAVEVATATNTVATAVSSGGGAGDDITITVTGGALAVNTINAGASGNVTLTTTLGGNNGDGIGAMGSGSLITGRNLVLSTSSYSYVQLYTAVQKVSGTSGTGITIEQRTGDLTVGDLATTYVPSSTSNPLSQPTYPKIKILADDGSVTVAGTVKSLGSTAYTGSVEIQASGAILADSGVTTAITSDSVELEAGRNVGTTASHIKTNTTELYVSAVGDIYLDNAVAFTELSIDDQHTSAGVINTVAVTAPYLTFGISDDGSKFTLTNIVGTTIDSLSFASDETLVLGHVQGAADSNISLRSYDGDILDDGNSQTRVTGYYVALQADSGKLGTSASPLNINAPRLELTTEGDLYASDIADLTTLSLTTNHRTNGSVNTYQLTAPSLVFNMTDSTSGTSINTLTDVTGLSATYVNDRTTTLGDINVTRSGSLNLTAQYGSILDDANTATQALAGSITLTATWTAGGLGTAAHPLQLATGDLKVAANSGGTYAQISMPVNSTTNVVKLSTGNYNSGTMMVEALQGDLALGTITTTGQSVTLKADAGSITNPNTSGGGTPSYSTLTVGSGGTVSLTASGAIGSSAAPILISASGGTLNATATTGDVYVTNAGALKLGAIGASGTVGVTATSGSLTDDGDATTTVAGTTVILTAASGSVGTSASPLSVATANLAVTAQGSIQVADSAALSNLTLASTSTSAANSFSVGAANLTGFALSDSGSLYTLTQLTSTSALNFTFTGGHALTVLGPVNGNTGTANYGISTDGGAVTLASTAGNVTIGSIATGGGAATITSGAGGALTVTSLATGGGAAALTAGGALTITGLTTTGGAATLTSGTTAALSGVDTGNGALGITVGSGDFTVGALTASSVSINARAGNIKDDGDSTTKITAGTVSLTSGTGSIGVAGTSDSDTSKWIALSGTTNLTLSAPTNMYVVDDHALTALALSFTGNNSAGVFKLTAPTQTYIISSASGTLSVNRAGATSGGTGDLSTFSLYARESVNVGTVSATDSISVTTDNTTANIGFLSGFGGLISANGTVNLTTKNANASNGNIGASTNSVSIESTTLNIDSVGAIYVDDAGLANLSIISRHVSSSDNDNNIKITGYFLQSSGLIVGDGATQSLANGSVFAAKNGSPALNFSYTTDRAIAVMNNITGNSVSLTSTGGSITGSSGKTITAGSVSLSALAKDASVGTSGQAVGVSTANLSIASAGSMYVADSAALSSLTLNSTLTQSGTLSAGFGITASNITDSITYSNSGPYGLQIGTFTANSGNVALSVTSNQLITVGTINTGTGSGAAVTLTTTGAIQAATSSSRITTGALTLNATGVSIYNDGIDPFLTTASSLAGTIVTLDPNTKLATGGSINLSNTGDLALGALTVGNTAKITTSGAITSSGGTVSAPIVTIKATGGSIGTSGAHLSVDTQALSLDSGNDIYVDARSDLYALNVTDRHATARANTLAITAPHLVFTVTDTGSRFNLANVVDASGLDFSFTGDKDIQIGIVNGQIGRTVSVASTNGSLTDNGAVMLTGDEVDLAATGSIGTAGAHIKTTALTLDVRTGANLYVDNATDLSALSVETTQAAATGGVFSITSGGAFGSATPTLTFSGGDDGTYTHFDLVTDSTGINFSGTAEHSLKIGTIDTRATGMLAGGLVTLFSDQSILAIDGTNRITAAETSLTTWNGGGSVGSGATALNLSTPLLDMDTSGSVYLNSDTHIDALDLYTRHPTANASTYSITSPDLTFGMSDGGTGASLTNIVDTTGLALTVTSDATLTVGTVNLGTAGTLALHTTSGDIKGDGNGSTGVTAATLSLVSDSGAIGTSGAGNEIDAQVNTLTANAQSGAVNLGFSASAALKGLTAGGDVMLNNSVGDIALGTIELNGHNLTVDNEGGSILSGTLNDTATVTLIAQGSIGNVSAITTSSNGAATTLNLTAHAANGATGGVNVSESNGNLVASSILAPGDVTLTAVDGAITVGTINAGTAAVSLTAGDGDILAINGSNLITGGSVMLVTDSGSGHSIGGGSGGVLVVSTPVLSLTNTKDIYLNDNTTLTKLTLDRTGDYTGGGTIQLSVPGFTAAWVDSTTTLNLTYLAQSGLDLTLRTNHNVAVGTINLGSTGKLDLEVDPASGNGAITATSGSSSITAGSLTLAVSSESSIDGSSIGASGTLLKVSATDFTATAGQGGIYIAPTSNINLSNVTSGGALTVSTTSAVDITLGSVSYGNGQALTVTTAGAILGGGGVLQGGSPSTVGSYGAINLTAGTGIGGVDAPLQISATNNAVNATVTGTGDIVINSQGAMLGGLTTATHDGQIVITSAGSLLLNGATSSTDNSGDGISVTVSSGNLTLGGAITAGATQGNITLTANSGSILASNAPTISNEVSAFSVTADATTGLGGSGKGLNLVGQRVNALTQGGTIYLSPQATTTLAYISSGGGAVNIVGNGGLYLGNVLSGGGNITVSGNTGTTVYAGNVNAGSGNVTIVASSSGGAILDDGLDLTRVVGNTVSLSGATGVGTSTRAVQTTANSLTLVDNAGGAGIYVDDNNTSGVTITSSTAAGGNTVITTAGPTTVVSATATSTTGGGNDITITAATGNLTIGAISTNTASLNGGTLTLTATNGSILARAGSDTNLTGYNASLSSKSGIGTLTDFASGAGAPIVTAVTNLTSLSATDAGSIINVKQTGNLTLGTGTNVTLGTNGSVYLQATGNINVSSGLPNVGTGNLALLAGGTLTLPSAGVSTQGDLYLKGVTDIVATGATPRALTITADSLKFISGAAGGTISLTTTVGALDAELTGTATAANLTVGNTGALSGLTLSTAKGNITFTNDVGFTTTSVTAAGTTPTVSLTASTGDLTVGANGISAGATGTVNLTATTGAISGAGGGAITANTLNLTSLKAIGSAVQALSATAATLSATVTGTVLANGAGDYGIYLSAPGTLSLAGLTTADGVVSITGGGAGTTLTSTGGITAGNGHAITLTNSGGAITVSGSMSGASLDATATTISVGALTTTGAQNYTGNTTVTGDLTASAVTVTGNLTLGGTGTRAIDTSGGNGAISITGTLTGATHSLTLTAGTGAITLGGAASGMGALSATGATINTKGVSSTGNQSYTGATTLNGTYGTGSGTFTVTGGATLGGDTTITTTNAAAGFSSTLDGAHDLTIGSGTGAVTLSGAVGGTTRLGALTVNSTGTTTFTSAVKAGSVTTNAGGSLVLTAGTVDAAGIISLGDSLTLSADTTLKGSTVTLGGGVEGAHDLTITGNAVFNGTMGADTRLSGLSVSGTSAINTTIIRTTGTQTYTGATTLDANTTLTGTTVGFGGTLDGAKTLAITGNASFGGDVGGTTSLSSLSVSGTSSLPGNVTTTGTQAYTGAVTLANDTTLTGTTVTLTNGANGTTANTQSLSVVGNLGTSGAFGATTHLKNLSISGTASLTGTTTTGGTQTYGGAVTLAGDTTLAGTTITLDSTVNGAHSLTITGDALIAGTIGGSTALTSLSVSGASTLSAATITTTGTQTYGGAVTLARSTGATVLNTTNSNVLFSGTVDGNGDVVSGSDGLTINAGTGNITFSSTIGATTRAGTLQFYSGGTTSFGSAIKAGSVYTDSVGTLALNTGSVDTTGSQAYGEALTLTADTTLKGSNIILSSTVDGAHSLTITGNATVSGIMGGTTALSSLSVSGTGTLSKNITTSGTQTYTGAVTLGANDVLSGSTIAFGGTVNGGHTLAITGNATFADTVGATNALTSLSVSGTSGLNGGSIRTTGGQTYTGAATLGADTTLTSTGNGTVAFGGTVDGAHGLTIANGGTGNTTFGGAVGGTAALSSLSVSGTSSLPGAITTTGNQTYTGLATLSAATTTLAGATITLNGGADGTTADQQSLTVTGNLVTGALGANHRLNNVSVSGAETLSGNVTTAGTQTYSGDVTLGANATLTGTTVTFSGTLNGAHALAVVGNADFSGVIGGTATLTSLSVSGSSSLSGDVTTTGTQTYTGVVTIAGDTILTGTTVTLTNGANGVTDGAQSLSIVGNLGTSGAFGAVTRLKNLSVSGTASLTGTTTTAGTQTYSGAVTLAGDTTLAGSTVTLSGTVNGGHALSIIGNAGFGGVIGATNALTSLSVSGASSLSGNVTTTGAQTYTGAATLTGAAILTTSNGAVGFGGTLDGNKALTIQAGSGNVTFGGAVGTTTTLGTLTVNSSGATAFNGAVKAVNVASDSAGTLSLGTGSLEAQGTLTLGEAFNLTSDTVLKATTITLSGAVNGAHGLTITGDAVLNGTVGATTALTSLSVSGTGSLGGGTVHTTGTQTYTGAVTLSADDVLTGSAVAFGGTVNGGHSLSITGNATFAGAVGATNALTSLSVSGTSGLNGGGIRTTGSQTYTGAATLGADTVLTTTSSAVTFAGTVDGARALTITAGSGTVTFTGAVGGNTRLGDLTVNNSGTLAINAAVKAASITTDLAGGVTLGGGTIDTTGTQGYGEAVTLTADTTLKATTVTLNGMVDGAHALAITGDAAFNEAVGATAALTSLSVSGDTIVNGGVIKTTGTQGYTGAVLLGGNAALTGSTVTFTGTLDGLASLAVTGNAVFSGAVGGTTALTGLSITGTSALNGGAVTTTGAQSYTGAATLGADTTLATTNGAVTFGGTLDGAHALTLTTGTGNVTLTGVVGGITRLGDLTVTSGGATTVTSAVKAASVTTNAAGTLAINGGSIDTIGTQTYGEALPLSTDTVLKATTVTLNGTVDGTHALAITGNAVLNAAVGGISFLSSLSVSGTTTINGGSVGTWGAQTYTGATTLGANTALTASSAGFGGTLDGAKTLAITGDASFGGSVGGTNALASLSIGGASALNGGTVTTTGTQTYSGDITLGADTTLATSNNTVIVTGMVDGAHALTISTGTGNVILGNAVGGTTRLGALTINGSGTATLGAAVKATSLTTDAGGATDLFGGVDTTGAQTYNDAVVVGVDATLKATTVTLNGTVDGTHALTVTGDAVLNGTVGATHALGSLSISGATALNGGGVKTTGGQTYSAAATLGADTALTTTNGAVTFAGTLDGAKALTITAGSGTVTFTGAVGGNTRLGDLTVNNSGTLAINAAVKAASLTTDLGGGVTLAGGSVDTTGAQAYGEAVTLAADTTLKATSVTLNGAVDGAHSLTVTGDAAFNETVGATTALTSVSVSGDTIVNGGVIKTTGTQGYTGAVLLGGNAALTGSTITVTGTLDGLASVAVTGNAVFGGAVGGTTALTSLTVSGTSVLNGGAVTTTGAQSYTGATTLGADTTLATTNGAVSFGGTLDGAHALTLTTGTGNVTLTGAGGGTTRLGALTVNSGGATTFGAAVQAASVTTSAAGTLAINGGSIDTTGAQTYGEALPLSTDTVLKGSTVTLNGTVDGAHALTITGDAVLNAGVGLTTKLTTLTISGTTLLNGHNVRTTSVQNYQGAVVLGGAATLAGDTVTFGDTLDGAYILAVNANGVFNGIVGGTTALSRLSVNIGTATLNGGAITTSGSQSYNVAAVLGADTTLVTTDGGSIGFGTLDGAHALTINAGSGNVFLTKAVGGTTRLGALTVTGSGTTTVTSTVAAASVTTGTGTALVLNGGSVDTTGAQTYGGTVTLGADTVLTGSTVTLSGTLDAQTAGGQSLAIVGNAVMDQAVGGATALNTVRVSGTALFGDPSVTTTGDQIYAGAVTLGADTTLTSTAGTITLAAGANGIAAGGQSLILVGNTVLTGTFGGTTALNALSVTGTAALNGSVTTAGVQTYDGAVTLAGDTRLGSGGAVTFTGTLDGAQALTITAGTADVTLTGAVGGTTRLGNLSVTTGGATTFTSAVTAASVTTDAAGTLAINGGSIDTTGIQSYGERAVMGGTTVLSGSLVTLAAGADAAANLEGTPALTIRGDASLSGDIGANAAFSSLSVTGATTLNGGAVRAGQQTYTGLVSVAGGSVLSADTGITLTTGAAGAGNLTVSTSGGDIALGTLALTGTTTVTSNGGWVHAGTVATEALSITTSGGDITFSGPATLAGDSTLSTGHGAVTFAALNNGGALVINAAGGDVTFAGAIGGVGGALGTLAVNTSGATTFGGAVRATSVTTDAPGSLFLNGGSVTTTGAQTFGERAVLGADTVLTGTTVTLSQGADAKTAGGQGLTVAGTLVANGALGSGTALRQVSVTGPAALTNASVTTTGDQAYSGALTLGTDTVLTGGTLTLTGGIDGAQALTLAGNAILSGAIGSNQALKSLSINGSSSLNGGSIVTTGAQTYAGAVSVAADQSLTSTGASLVFGGTVDSASRAALNLVAGDAIQVSGAVGGTGPLGALTLSAKGKATFAQAVRVNSLIETAAGDVTTFHGTLVADGSGGLQLAGNGFVFDQAVSATGGAITLNDTKADGTISFASAANVSAAAGFAQTGGASFLLPASITVTSGPITFATVATLPAGSASITTNGDITMVGLQGPATALTMASGTGAQRIGIANGLPTQTIVVASLKVPTAASAKMYGTVASKQQSLAAGAIDSPLKGAPWFINDTPWGPTDTVSTVAATVVAKVPVPSTPGVTALFTGTVSNTGITPDALSAYVSPQVLSAGGNSVVGASAQPSVLTTSGTTPTPAGVSTPSTPLTTTGTTEENTPR</sequence>
<keyword evidence="5" id="KW-0812">Transmembrane</keyword>
<dbReference type="InterPro" id="IPR012334">
    <property type="entry name" value="Pectin_lyas_fold"/>
</dbReference>
<proteinExistence type="predicted"/>
<feature type="domain" description="Filamentous haemagglutinin FhaB/tRNA nuclease CdiA-like TPS" evidence="6">
    <location>
        <begin position="83"/>
        <end position="196"/>
    </location>
</feature>
<feature type="compositionally biased region" description="Low complexity" evidence="4">
    <location>
        <begin position="7513"/>
        <end position="7531"/>
    </location>
</feature>
<evidence type="ECO:0000256" key="5">
    <source>
        <dbReference type="SAM" id="Phobius"/>
    </source>
</evidence>
<feature type="compositionally biased region" description="Polar residues" evidence="4">
    <location>
        <begin position="7498"/>
        <end position="7508"/>
    </location>
</feature>
<dbReference type="Proteomes" id="UP000320516">
    <property type="component" value="Unassembled WGS sequence"/>
</dbReference>
<keyword evidence="3" id="KW-0732">Signal</keyword>
<dbReference type="GO" id="GO:0005576">
    <property type="term" value="C:extracellular region"/>
    <property type="evidence" value="ECO:0007669"/>
    <property type="project" value="UniProtKB-SubCell"/>
</dbReference>